<comment type="similarity">
    <text evidence="1 6">Belongs to the peptidase M76 family.</text>
</comment>
<dbReference type="InParanoid" id="A0A2G5DHA7"/>
<dbReference type="PANTHER" id="PTHR21711:SF0">
    <property type="entry name" value="MITOCHONDRIAL INNER MEMBRANE PROTEASE ATP23 HOMOLOG"/>
    <property type="match status" value="1"/>
</dbReference>
<evidence type="ECO:0000256" key="3">
    <source>
        <dbReference type="ARBA" id="ARBA00022723"/>
    </source>
</evidence>
<dbReference type="FunCoup" id="A0A2G5DHA7">
    <property type="interactions" value="3223"/>
</dbReference>
<dbReference type="OrthoDB" id="285308at2759"/>
<evidence type="ECO:0000256" key="2">
    <source>
        <dbReference type="ARBA" id="ARBA00022670"/>
    </source>
</evidence>
<dbReference type="EC" id="3.4.24.-" evidence="6"/>
<proteinExistence type="inferred from homology"/>
<dbReference type="Pfam" id="PF09768">
    <property type="entry name" value="Peptidase_M76"/>
    <property type="match status" value="1"/>
</dbReference>
<evidence type="ECO:0000256" key="4">
    <source>
        <dbReference type="ARBA" id="ARBA00022801"/>
    </source>
</evidence>
<dbReference type="EMBL" id="KZ305037">
    <property type="protein sequence ID" value="PIA42911.1"/>
    <property type="molecule type" value="Genomic_DNA"/>
</dbReference>
<gene>
    <name evidence="7" type="ORF">AQUCO_02000391v1</name>
</gene>
<dbReference type="GO" id="GO:0005739">
    <property type="term" value="C:mitochondrion"/>
    <property type="evidence" value="ECO:0007669"/>
    <property type="project" value="GOC"/>
</dbReference>
<sequence>MEDESIEGKSPSLSSNVKGGCTVEECQGMIKTSLRNPMVKFLREHLEKSGCNVADNFFEAIKCDEGVGGGYLRGDGIKVCSNGVKLQNEVDQVLIHELIHVYDDCRAVNLDWENCAHHACSEIRANHLSGDCHYKRELLRGSMKIRGHEQECVRRRALMSVRNNPNCSKTAAKEAMDAVWDVCYNDTKPFDRAP</sequence>
<dbReference type="GO" id="GO:0033615">
    <property type="term" value="P:mitochondrial proton-transporting ATP synthase complex assembly"/>
    <property type="evidence" value="ECO:0007669"/>
    <property type="project" value="TreeGrafter"/>
</dbReference>
<dbReference type="GO" id="GO:0046872">
    <property type="term" value="F:metal ion binding"/>
    <property type="evidence" value="ECO:0007669"/>
    <property type="project" value="UniProtKB-KW"/>
</dbReference>
<keyword evidence="8" id="KW-1185">Reference proteome</keyword>
<dbReference type="AlphaFoldDB" id="A0A2G5DHA7"/>
<keyword evidence="4 6" id="KW-0378">Hydrolase</keyword>
<name>A0A2G5DHA7_AQUCA</name>
<evidence type="ECO:0000313" key="7">
    <source>
        <dbReference type="EMBL" id="PIA42911.1"/>
    </source>
</evidence>
<keyword evidence="3 6" id="KW-0479">Metal-binding</keyword>
<evidence type="ECO:0000313" key="8">
    <source>
        <dbReference type="Proteomes" id="UP000230069"/>
    </source>
</evidence>
<evidence type="ECO:0000256" key="6">
    <source>
        <dbReference type="RuleBase" id="RU364057"/>
    </source>
</evidence>
<keyword evidence="2 6" id="KW-0645">Protease</keyword>
<dbReference type="GO" id="GO:0004222">
    <property type="term" value="F:metalloendopeptidase activity"/>
    <property type="evidence" value="ECO:0007669"/>
    <property type="project" value="InterPro"/>
</dbReference>
<evidence type="ECO:0000256" key="1">
    <source>
        <dbReference type="ARBA" id="ARBA00009915"/>
    </source>
</evidence>
<dbReference type="GO" id="GO:0034982">
    <property type="term" value="P:mitochondrial protein processing"/>
    <property type="evidence" value="ECO:0007669"/>
    <property type="project" value="TreeGrafter"/>
</dbReference>
<reference evidence="7 8" key="1">
    <citation type="submission" date="2017-09" db="EMBL/GenBank/DDBJ databases">
        <title>WGS assembly of Aquilegia coerulea Goldsmith.</title>
        <authorList>
            <person name="Hodges S."/>
            <person name="Kramer E."/>
            <person name="Nordborg M."/>
            <person name="Tomkins J."/>
            <person name="Borevitz J."/>
            <person name="Derieg N."/>
            <person name="Yan J."/>
            <person name="Mihaltcheva S."/>
            <person name="Hayes R.D."/>
            <person name="Rokhsar D."/>
        </authorList>
    </citation>
    <scope>NUCLEOTIDE SEQUENCE [LARGE SCALE GENOMIC DNA]</scope>
    <source>
        <strain evidence="8">cv. Goldsmith</strain>
    </source>
</reference>
<evidence type="ECO:0000256" key="5">
    <source>
        <dbReference type="ARBA" id="ARBA00023049"/>
    </source>
</evidence>
<dbReference type="STRING" id="218851.A0A2G5DHA7"/>
<accession>A0A2G5DHA7</accession>
<dbReference type="PANTHER" id="PTHR21711">
    <property type="entry name" value="MITOCHONDRIAL INNER MEMBRANE PROTEASE"/>
    <property type="match status" value="1"/>
</dbReference>
<organism evidence="7 8">
    <name type="scientific">Aquilegia coerulea</name>
    <name type="common">Rocky mountain columbine</name>
    <dbReference type="NCBI Taxonomy" id="218851"/>
    <lineage>
        <taxon>Eukaryota</taxon>
        <taxon>Viridiplantae</taxon>
        <taxon>Streptophyta</taxon>
        <taxon>Embryophyta</taxon>
        <taxon>Tracheophyta</taxon>
        <taxon>Spermatophyta</taxon>
        <taxon>Magnoliopsida</taxon>
        <taxon>Ranunculales</taxon>
        <taxon>Ranunculaceae</taxon>
        <taxon>Thalictroideae</taxon>
        <taxon>Aquilegia</taxon>
    </lineage>
</organism>
<dbReference type="InterPro" id="IPR019165">
    <property type="entry name" value="Peptidase_M76_ATP23"/>
</dbReference>
<keyword evidence="5 6" id="KW-0482">Metalloprotease</keyword>
<protein>
    <recommendedName>
        <fullName evidence="6">Mitochondrial inner membrane protease ATP23</fullName>
        <ecNumber evidence="6">3.4.24.-</ecNumber>
    </recommendedName>
</protein>
<dbReference type="Proteomes" id="UP000230069">
    <property type="component" value="Unassembled WGS sequence"/>
</dbReference>